<proteinExistence type="inferred from homology"/>
<dbReference type="EC" id="3.2.2.26" evidence="1 2"/>
<dbReference type="GO" id="GO:0008930">
    <property type="term" value="F:methylthioadenosine nucleosidase activity"/>
    <property type="evidence" value="ECO:0007669"/>
    <property type="project" value="TreeGrafter"/>
</dbReference>
<keyword evidence="1" id="KW-0378">Hydrolase</keyword>
<dbReference type="Gene3D" id="3.40.50.1580">
    <property type="entry name" value="Nucleoside phosphorylase domain"/>
    <property type="match status" value="1"/>
</dbReference>
<reference evidence="4 5" key="1">
    <citation type="submission" date="2019-04" db="EMBL/GenBank/DDBJ databases">
        <title>Genome of a novel bacterium Candidatus Jettenia ecosi reconstructed from metagenome of an anammox bioreactor.</title>
        <authorList>
            <person name="Mardanov A.V."/>
            <person name="Beletsky A.V."/>
            <person name="Ravin N.V."/>
            <person name="Botchkova E.A."/>
            <person name="Litti Y.V."/>
            <person name="Nozhevnikova A.N."/>
        </authorList>
    </citation>
    <scope>NUCLEOTIDE SEQUENCE [LARGE SCALE GENOMIC DNA]</scope>
    <source>
        <strain evidence="4">J2</strain>
    </source>
</reference>
<dbReference type="GO" id="GO:0019284">
    <property type="term" value="P:L-methionine salvage from S-adenosylmethionine"/>
    <property type="evidence" value="ECO:0007669"/>
    <property type="project" value="TreeGrafter"/>
</dbReference>
<dbReference type="EMBL" id="SULG01000084">
    <property type="protein sequence ID" value="TLD40718.1"/>
    <property type="molecule type" value="Genomic_DNA"/>
</dbReference>
<evidence type="ECO:0000313" key="4">
    <source>
        <dbReference type="EMBL" id="TLD40718.1"/>
    </source>
</evidence>
<organism evidence="4 5">
    <name type="scientific">Candidatus Jettenia ecosi</name>
    <dbReference type="NCBI Taxonomy" id="2494326"/>
    <lineage>
        <taxon>Bacteria</taxon>
        <taxon>Pseudomonadati</taxon>
        <taxon>Planctomycetota</taxon>
        <taxon>Candidatus Brocadiia</taxon>
        <taxon>Candidatus Brocadiales</taxon>
        <taxon>Candidatus Brocadiaceae</taxon>
        <taxon>Candidatus Jettenia</taxon>
    </lineage>
</organism>
<protein>
    <recommendedName>
        <fullName evidence="1 2">Futalosine hydrolase</fullName>
        <shortName evidence="1">FL hydrolase</shortName>
        <ecNumber evidence="1 2">3.2.2.26</ecNumber>
    </recommendedName>
    <alternativeName>
        <fullName evidence="1">Futalosine nucleosidase</fullName>
    </alternativeName>
    <alternativeName>
        <fullName evidence="1">Menaquinone biosynthetic enzyme MqnB</fullName>
    </alternativeName>
</protein>
<name>A0A533Q7V0_9BACT</name>
<keyword evidence="1" id="KW-0474">Menaquinone biosynthesis</keyword>
<dbReference type="NCBIfam" id="TIGR03664">
    <property type="entry name" value="fut_nucase"/>
    <property type="match status" value="1"/>
</dbReference>
<sequence>MKILIVAATYCEIKPLLSALGQTDDEEFSMKTFQYHQLHVDVLITGVGLMQTAYFMGRRFVNHTYDLALNFGIAGSFNKNISIGEVANVTEEQIADLGAEDNENFLDIIELKLLRPDQFPYNSGKLINKIPDWAQEISNVKIKVKGISVNTVHGNQQSIDKIIQKYQPDLESMEGAAFLYACLIENIPCLQIRAVSNYVENRNKDTWNIPLAIENLNKTAMKIIHHISR</sequence>
<gene>
    <name evidence="1" type="primary">mqnB</name>
    <name evidence="4" type="ORF">JETT_3011</name>
</gene>
<evidence type="ECO:0000256" key="2">
    <source>
        <dbReference type="NCBIfam" id="TIGR03664"/>
    </source>
</evidence>
<dbReference type="InterPro" id="IPR035994">
    <property type="entry name" value="Nucleoside_phosphorylase_sf"/>
</dbReference>
<comment type="function">
    <text evidence="1">Catalyzes the hydrolysis of futalosine (FL) to dehypoxanthine futalosine (DHFL) and hypoxanthine, a step in the biosynthesis of menaquinone (MK, vitamin K2).</text>
</comment>
<dbReference type="GO" id="GO:0005829">
    <property type="term" value="C:cytosol"/>
    <property type="evidence" value="ECO:0007669"/>
    <property type="project" value="TreeGrafter"/>
</dbReference>
<dbReference type="AlphaFoldDB" id="A0A533Q7V0"/>
<comment type="catalytic activity">
    <reaction evidence="1">
        <text>futalosine + H2O = dehypoxanthine futalosine + hypoxanthine</text>
        <dbReference type="Rhea" id="RHEA:25904"/>
        <dbReference type="ChEBI" id="CHEBI:15377"/>
        <dbReference type="ChEBI" id="CHEBI:17368"/>
        <dbReference type="ChEBI" id="CHEBI:58863"/>
        <dbReference type="ChEBI" id="CHEBI:58864"/>
        <dbReference type="EC" id="3.2.2.26"/>
    </reaction>
</comment>
<evidence type="ECO:0000259" key="3">
    <source>
        <dbReference type="Pfam" id="PF01048"/>
    </source>
</evidence>
<dbReference type="InterPro" id="IPR000845">
    <property type="entry name" value="Nucleoside_phosphorylase_d"/>
</dbReference>
<dbReference type="UniPathway" id="UPA00079"/>
<dbReference type="GO" id="GO:0008782">
    <property type="term" value="F:adenosylhomocysteine nucleosidase activity"/>
    <property type="evidence" value="ECO:0007669"/>
    <property type="project" value="TreeGrafter"/>
</dbReference>
<evidence type="ECO:0000313" key="5">
    <source>
        <dbReference type="Proteomes" id="UP000319783"/>
    </source>
</evidence>
<dbReference type="HAMAP" id="MF_00991">
    <property type="entry name" value="MqnB"/>
    <property type="match status" value="1"/>
</dbReference>
<dbReference type="CDD" id="cd17766">
    <property type="entry name" value="futalosine_nucleosidase_MqnB"/>
    <property type="match status" value="1"/>
</dbReference>
<evidence type="ECO:0000256" key="1">
    <source>
        <dbReference type="HAMAP-Rule" id="MF_00991"/>
    </source>
</evidence>
<dbReference type="PANTHER" id="PTHR46832">
    <property type="entry name" value="5'-METHYLTHIOADENOSINE/S-ADENOSYLHOMOCYSTEINE NUCLEOSIDASE"/>
    <property type="match status" value="1"/>
</dbReference>
<dbReference type="PANTHER" id="PTHR46832:SF2">
    <property type="entry name" value="FUTALOSINE HYDROLASE"/>
    <property type="match status" value="1"/>
</dbReference>
<dbReference type="InterPro" id="IPR019963">
    <property type="entry name" value="FL_hydrolase_MqnB"/>
</dbReference>
<comment type="caution">
    <text evidence="4">The sequence shown here is derived from an EMBL/GenBank/DDBJ whole genome shotgun (WGS) entry which is preliminary data.</text>
</comment>
<dbReference type="SUPFAM" id="SSF53167">
    <property type="entry name" value="Purine and uridine phosphorylases"/>
    <property type="match status" value="1"/>
</dbReference>
<feature type="domain" description="Nucleoside phosphorylase" evidence="3">
    <location>
        <begin position="3"/>
        <end position="221"/>
    </location>
</feature>
<dbReference type="GO" id="GO:0009234">
    <property type="term" value="P:menaquinone biosynthetic process"/>
    <property type="evidence" value="ECO:0007669"/>
    <property type="project" value="UniProtKB-UniRule"/>
</dbReference>
<dbReference type="Pfam" id="PF01048">
    <property type="entry name" value="PNP_UDP_1"/>
    <property type="match status" value="1"/>
</dbReference>
<dbReference type="Proteomes" id="UP000319783">
    <property type="component" value="Unassembled WGS sequence"/>
</dbReference>
<dbReference type="GO" id="GO:0009116">
    <property type="term" value="P:nucleoside metabolic process"/>
    <property type="evidence" value="ECO:0007669"/>
    <property type="project" value="InterPro"/>
</dbReference>
<comment type="similarity">
    <text evidence="1">Belongs to the PNP/UDP phosphorylase family. Futalosine hydrolase subfamily.</text>
</comment>
<comment type="pathway">
    <text evidence="1">Quinol/quinone metabolism; menaquinone biosynthesis.</text>
</comment>
<accession>A0A533Q7V0</accession>